<name>A0AAJ2NNZ9_ALKPS</name>
<organism evidence="1 2">
    <name type="scientific">Alkalihalophilus pseudofirmus</name>
    <name type="common">Bacillus pseudofirmus</name>
    <dbReference type="NCBI Taxonomy" id="79885"/>
    <lineage>
        <taxon>Bacteria</taxon>
        <taxon>Bacillati</taxon>
        <taxon>Bacillota</taxon>
        <taxon>Bacilli</taxon>
        <taxon>Bacillales</taxon>
        <taxon>Bacillaceae</taxon>
        <taxon>Alkalihalophilus</taxon>
    </lineage>
</organism>
<evidence type="ECO:0000313" key="2">
    <source>
        <dbReference type="Proteomes" id="UP001285636"/>
    </source>
</evidence>
<dbReference type="EMBL" id="JAWJAY010000002">
    <property type="protein sequence ID" value="MDV2885894.1"/>
    <property type="molecule type" value="Genomic_DNA"/>
</dbReference>
<sequence length="133" mass="14795">MSIRQFIGQFINNHTETAESHYDERLRTRYYKTSKDKAMHAVESVLSSSGWKIKEAETGRGEVIAEPQKGGQSLLVATIVMVKPYRTAIDISCSSGTSLPSDFGKSKKIVVAIYEKLDKELPYLGTGMADEFV</sequence>
<evidence type="ECO:0000313" key="1">
    <source>
        <dbReference type="EMBL" id="MDV2885894.1"/>
    </source>
</evidence>
<reference evidence="1" key="1">
    <citation type="submission" date="2023-10" db="EMBL/GenBank/DDBJ databases">
        <title>Screening of Alkalihalophilus pseudofirmusBZ-TG-HK211 and Its Alleviation of Salt Stress on Rapeseed Growth.</title>
        <authorList>
            <person name="Zhao B."/>
            <person name="Guo T."/>
        </authorList>
    </citation>
    <scope>NUCLEOTIDE SEQUENCE</scope>
    <source>
        <strain evidence="1">BZ-TG-HK211</strain>
    </source>
</reference>
<gene>
    <name evidence="1" type="ORF">RYX45_11960</name>
</gene>
<accession>A0AAJ2NNZ9</accession>
<proteinExistence type="predicted"/>
<dbReference type="AlphaFoldDB" id="A0AAJ2NNZ9"/>
<dbReference type="Proteomes" id="UP001285636">
    <property type="component" value="Unassembled WGS sequence"/>
</dbReference>
<comment type="caution">
    <text evidence="1">The sequence shown here is derived from an EMBL/GenBank/DDBJ whole genome shotgun (WGS) entry which is preliminary data.</text>
</comment>
<dbReference type="RefSeq" id="WP_323466858.1">
    <property type="nucleotide sequence ID" value="NZ_CP144224.1"/>
</dbReference>
<protein>
    <submittedName>
        <fullName evidence="1">DUF1499 domain-containing protein</fullName>
    </submittedName>
</protein>